<dbReference type="GO" id="GO:0005737">
    <property type="term" value="C:cytoplasm"/>
    <property type="evidence" value="ECO:0007669"/>
    <property type="project" value="TreeGrafter"/>
</dbReference>
<keyword evidence="3" id="KW-0949">S-adenosyl-L-methionine</keyword>
<dbReference type="FunFam" id="3.40.50.150:FF:000135">
    <property type="entry name" value="Arginine N-methyltransferase 2"/>
    <property type="match status" value="1"/>
</dbReference>
<evidence type="ECO:0000259" key="6">
    <source>
        <dbReference type="PROSITE" id="PS51559"/>
    </source>
</evidence>
<dbReference type="PROSITE" id="PS50088">
    <property type="entry name" value="ANK_REPEAT"/>
    <property type="match status" value="1"/>
</dbReference>
<dbReference type="Gene3D" id="3.40.50.150">
    <property type="entry name" value="Vaccinia Virus protein VP39"/>
    <property type="match status" value="1"/>
</dbReference>
<feature type="region of interest" description="Disordered" evidence="5">
    <location>
        <begin position="297"/>
        <end position="320"/>
    </location>
</feature>
<dbReference type="Proteomes" id="UP000256970">
    <property type="component" value="Unassembled WGS sequence"/>
</dbReference>
<name>A0A383WQ27_TETOB</name>
<dbReference type="InterPro" id="IPR029063">
    <property type="entry name" value="SAM-dependent_MTases_sf"/>
</dbReference>
<evidence type="ECO:0000313" key="8">
    <source>
        <dbReference type="Proteomes" id="UP000256970"/>
    </source>
</evidence>
<keyword evidence="1" id="KW-0489">Methyltransferase</keyword>
<dbReference type="GO" id="GO:0008757">
    <property type="term" value="F:S-adenosylmethionine-dependent methyltransferase activity"/>
    <property type="evidence" value="ECO:0007669"/>
    <property type="project" value="TreeGrafter"/>
</dbReference>
<evidence type="ECO:0000256" key="2">
    <source>
        <dbReference type="ARBA" id="ARBA00022679"/>
    </source>
</evidence>
<sequence>MTAAENGHTAVVAALLEAGAPWNQQDKSGYCAGEYATASKKHEIVEMIMEWGVQAELLLGAASRTNEEASTSGTAGSSAANAGYLQQKLVYTPDGDKLLDADGEAVMMGWEAPLMEKHAAAICRGGGGHYLNVGFGLGIVDNEIQRYSPASHTIIEAHPDVYAHMCKLGWDSRPGVRVLFGRWQEVLPQLESYDGIFFDTYGEYYEEMREFHQQLPRLLRPGGVYSYFNGLASDNFFFHSVYGRLVQVELATQQLQVRFEQLRVAELGDEVWQGVRNKYWHFPLYFLPVVTHAAAAGGDAQESEQQQQQQQGQQQDGKQQ</sequence>
<dbReference type="GO" id="GO:0005634">
    <property type="term" value="C:nucleus"/>
    <property type="evidence" value="ECO:0007669"/>
    <property type="project" value="TreeGrafter"/>
</dbReference>
<protein>
    <recommendedName>
        <fullName evidence="6">RMT2 domain-containing protein</fullName>
    </recommendedName>
</protein>
<gene>
    <name evidence="7" type="ORF">BQ4739_LOCUS19598</name>
</gene>
<dbReference type="Gene3D" id="1.25.40.20">
    <property type="entry name" value="Ankyrin repeat-containing domain"/>
    <property type="match status" value="1"/>
</dbReference>
<dbReference type="InterPro" id="IPR051038">
    <property type="entry name" value="RMT2/GAMT_Mtase"/>
</dbReference>
<keyword evidence="2" id="KW-0808">Transferase</keyword>
<evidence type="ECO:0000256" key="5">
    <source>
        <dbReference type="SAM" id="MobiDB-lite"/>
    </source>
</evidence>
<dbReference type="InterPro" id="IPR026480">
    <property type="entry name" value="RMT2_dom"/>
</dbReference>
<feature type="repeat" description="ANK" evidence="4">
    <location>
        <begin position="1"/>
        <end position="27"/>
    </location>
</feature>
<evidence type="ECO:0000256" key="3">
    <source>
        <dbReference type="ARBA" id="ARBA00022691"/>
    </source>
</evidence>
<dbReference type="CDD" id="cd02440">
    <property type="entry name" value="AdoMet_MTases"/>
    <property type="match status" value="1"/>
</dbReference>
<keyword evidence="4" id="KW-0040">ANK repeat</keyword>
<evidence type="ECO:0000256" key="1">
    <source>
        <dbReference type="ARBA" id="ARBA00022603"/>
    </source>
</evidence>
<evidence type="ECO:0000256" key="4">
    <source>
        <dbReference type="PROSITE-ProRule" id="PRU00023"/>
    </source>
</evidence>
<evidence type="ECO:0000313" key="7">
    <source>
        <dbReference type="EMBL" id="SZX79319.1"/>
    </source>
</evidence>
<reference evidence="7 8" key="1">
    <citation type="submission" date="2016-10" db="EMBL/GenBank/DDBJ databases">
        <authorList>
            <person name="Cai Z."/>
        </authorList>
    </citation>
    <scope>NUCLEOTIDE SEQUENCE [LARGE SCALE GENOMIC DNA]</scope>
</reference>
<dbReference type="GO" id="GO:0032259">
    <property type="term" value="P:methylation"/>
    <property type="evidence" value="ECO:0007669"/>
    <property type="project" value="UniProtKB-KW"/>
</dbReference>
<dbReference type="PANTHER" id="PTHR32379">
    <property type="entry name" value="GUANIDINOACETATE N-METHYLTRANSFERASE"/>
    <property type="match status" value="1"/>
</dbReference>
<dbReference type="SUPFAM" id="SSF53335">
    <property type="entry name" value="S-adenosyl-L-methionine-dependent methyltransferases"/>
    <property type="match status" value="1"/>
</dbReference>
<proteinExistence type="predicted"/>
<accession>A0A383WQ27</accession>
<dbReference type="SUPFAM" id="SSF48403">
    <property type="entry name" value="Ankyrin repeat"/>
    <property type="match status" value="1"/>
</dbReference>
<dbReference type="PANTHER" id="PTHR32379:SF1">
    <property type="entry name" value="GUANIDINOACETATE N-METHYLTRANSFERASE"/>
    <property type="match status" value="1"/>
</dbReference>
<feature type="domain" description="RMT2" evidence="6">
    <location>
        <begin position="77"/>
        <end position="320"/>
    </location>
</feature>
<dbReference type="AlphaFoldDB" id="A0A383WQ27"/>
<dbReference type="STRING" id="3088.A0A383WQ27"/>
<dbReference type="PROSITE" id="PS51559">
    <property type="entry name" value="SAM_RMT2"/>
    <property type="match status" value="1"/>
</dbReference>
<dbReference type="InterPro" id="IPR002110">
    <property type="entry name" value="Ankyrin_rpt"/>
</dbReference>
<dbReference type="InterPro" id="IPR036770">
    <property type="entry name" value="Ankyrin_rpt-contain_sf"/>
</dbReference>
<organism evidence="7 8">
    <name type="scientific">Tetradesmus obliquus</name>
    <name type="common">Green alga</name>
    <name type="synonym">Acutodesmus obliquus</name>
    <dbReference type="NCBI Taxonomy" id="3088"/>
    <lineage>
        <taxon>Eukaryota</taxon>
        <taxon>Viridiplantae</taxon>
        <taxon>Chlorophyta</taxon>
        <taxon>core chlorophytes</taxon>
        <taxon>Chlorophyceae</taxon>
        <taxon>CS clade</taxon>
        <taxon>Sphaeropleales</taxon>
        <taxon>Scenedesmaceae</taxon>
        <taxon>Tetradesmus</taxon>
    </lineage>
</organism>
<dbReference type="EMBL" id="FNXT01001364">
    <property type="protein sequence ID" value="SZX79319.1"/>
    <property type="molecule type" value="Genomic_DNA"/>
</dbReference>
<keyword evidence="8" id="KW-1185">Reference proteome</keyword>